<dbReference type="Pfam" id="PF04325">
    <property type="entry name" value="DUF465"/>
    <property type="match status" value="1"/>
</dbReference>
<sequence length="58" mass="6952">MSLEGHLAELTEKHRLLDRQISDELGRPGSDDLQIRRLKREKLKIKEEIERLKHVTRH</sequence>
<name>A0A1H0LYU9_9HYPH</name>
<organism evidence="1 2">
    <name type="scientific">Filomicrobium insigne</name>
    <dbReference type="NCBI Taxonomy" id="418854"/>
    <lineage>
        <taxon>Bacteria</taxon>
        <taxon>Pseudomonadati</taxon>
        <taxon>Pseudomonadota</taxon>
        <taxon>Alphaproteobacteria</taxon>
        <taxon>Hyphomicrobiales</taxon>
        <taxon>Hyphomicrobiaceae</taxon>
        <taxon>Filomicrobium</taxon>
    </lineage>
</organism>
<evidence type="ECO:0000313" key="1">
    <source>
        <dbReference type="EMBL" id="SDO73221.1"/>
    </source>
</evidence>
<gene>
    <name evidence="1" type="ORF">SAMN04488061_1509</name>
</gene>
<evidence type="ECO:0000313" key="2">
    <source>
        <dbReference type="Proteomes" id="UP000198795"/>
    </source>
</evidence>
<dbReference type="Proteomes" id="UP000198795">
    <property type="component" value="Unassembled WGS sequence"/>
</dbReference>
<dbReference type="RefSeq" id="WP_076605261.1">
    <property type="nucleotide sequence ID" value="NZ_FNJC01000002.1"/>
</dbReference>
<keyword evidence="2" id="KW-1185">Reference proteome</keyword>
<proteinExistence type="predicted"/>
<dbReference type="Gene3D" id="6.10.280.50">
    <property type="match status" value="1"/>
</dbReference>
<dbReference type="InterPro" id="IPR007420">
    <property type="entry name" value="DUF465"/>
</dbReference>
<dbReference type="InterPro" id="IPR038444">
    <property type="entry name" value="DUF465_sf"/>
</dbReference>
<accession>A0A1H0LYU9</accession>
<comment type="caution">
    <text evidence="1">The sequence shown here is derived from an EMBL/GenBank/DDBJ whole genome shotgun (WGS) entry which is preliminary data.</text>
</comment>
<reference evidence="1 2" key="1">
    <citation type="submission" date="2016-10" db="EMBL/GenBank/DDBJ databases">
        <authorList>
            <person name="Varghese N."/>
            <person name="Submissions S."/>
        </authorList>
    </citation>
    <scope>NUCLEOTIDE SEQUENCE [LARGE SCALE GENOMIC DNA]</scope>
    <source>
        <strain evidence="1 2">CGMCC 1.6497</strain>
    </source>
</reference>
<dbReference type="EMBL" id="FNJC01000002">
    <property type="protein sequence ID" value="SDO73221.1"/>
    <property type="molecule type" value="Genomic_DNA"/>
</dbReference>
<evidence type="ECO:0008006" key="3">
    <source>
        <dbReference type="Google" id="ProtNLM"/>
    </source>
</evidence>
<protein>
    <recommendedName>
        <fullName evidence="3">DUF465 domain-containing protein</fullName>
    </recommendedName>
</protein>